<name>A0A1I6KF09_9EURY</name>
<reference evidence="7 8" key="1">
    <citation type="submission" date="2016-10" db="EMBL/GenBank/DDBJ databases">
        <authorList>
            <person name="de Groot N.N."/>
        </authorList>
    </citation>
    <scope>NUCLEOTIDE SEQUENCE [LARGE SCALE GENOMIC DNA]</scope>
    <source>
        <strain evidence="7 8">CGMCC 1.10457</strain>
    </source>
</reference>
<gene>
    <name evidence="7" type="ORF">SAMN05216559_0696</name>
</gene>
<dbReference type="SMART" id="SM00822">
    <property type="entry name" value="PKS_KR"/>
    <property type="match status" value="1"/>
</dbReference>
<evidence type="ECO:0000313" key="7">
    <source>
        <dbReference type="EMBL" id="SFR89829.1"/>
    </source>
</evidence>
<dbReference type="NCBIfam" id="NF005495">
    <property type="entry name" value="PRK07109.1"/>
    <property type="match status" value="1"/>
</dbReference>
<dbReference type="CDD" id="cd05360">
    <property type="entry name" value="SDR_c3"/>
    <property type="match status" value="1"/>
</dbReference>
<feature type="transmembrane region" description="Helical" evidence="5">
    <location>
        <begin position="350"/>
        <end position="368"/>
    </location>
</feature>
<dbReference type="InterPro" id="IPR002347">
    <property type="entry name" value="SDR_fam"/>
</dbReference>
<keyword evidence="5" id="KW-1133">Transmembrane helix</keyword>
<evidence type="ECO:0000259" key="6">
    <source>
        <dbReference type="SMART" id="SM00822"/>
    </source>
</evidence>
<dbReference type="InterPro" id="IPR020904">
    <property type="entry name" value="Sc_DH/Rdtase_CS"/>
</dbReference>
<dbReference type="PANTHER" id="PTHR44196:SF1">
    <property type="entry name" value="DEHYDROGENASE_REDUCTASE SDR FAMILY MEMBER 7B"/>
    <property type="match status" value="1"/>
</dbReference>
<dbReference type="PANTHER" id="PTHR44196">
    <property type="entry name" value="DEHYDROGENASE/REDUCTASE SDR FAMILY MEMBER 7B"/>
    <property type="match status" value="1"/>
</dbReference>
<feature type="compositionally biased region" description="Basic and acidic residues" evidence="4">
    <location>
        <begin position="374"/>
        <end position="388"/>
    </location>
</feature>
<dbReference type="InterPro" id="IPR036291">
    <property type="entry name" value="NAD(P)-bd_dom_sf"/>
</dbReference>
<sequence length="418" mass="45291">MDNDDPATNFFRELGRTATPTTVGLARLARRNGGRFAVNATLKPVADQVIVITGATSGIGLATARMAADRGARVVLAARSEDDLRELTEEIRRKGGDAEYVVADVRDREDVREIAAAAEDAYGGFDTWINVAGAFIYGRLDETPIEDMRDQFDTNVWGLLYGSLEAADHLKERGGAIINIGSVVSDQVMPLQGSYSASKHAVKGFTDALRMELDEEGAPVSVTLVKPAAIDTPYPEHAKNYMDREADLPPPLYAPEVAARAILDAAENPQRDVFVGGGGAGMSALGRAASRLMDKVMESTMFDQQKRDLPPRPNAENVVDEPVGGLEERGDQEGHVSETSLYNQAVQRGLLNKVGAIALGAVGLALYSRYVSKRNERRTEARREESTSFRKIPIEGTGSKTSEGSKSSINKIRRALRR</sequence>
<evidence type="ECO:0000256" key="5">
    <source>
        <dbReference type="SAM" id="Phobius"/>
    </source>
</evidence>
<dbReference type="Proteomes" id="UP000199062">
    <property type="component" value="Unassembled WGS sequence"/>
</dbReference>
<comment type="similarity">
    <text evidence="1 3">Belongs to the short-chain dehydrogenases/reductases (SDR) family.</text>
</comment>
<feature type="region of interest" description="Disordered" evidence="4">
    <location>
        <begin position="374"/>
        <end position="418"/>
    </location>
</feature>
<proteinExistence type="inferred from homology"/>
<keyword evidence="2" id="KW-0560">Oxidoreductase</keyword>
<dbReference type="Gene3D" id="3.40.50.720">
    <property type="entry name" value="NAD(P)-binding Rossmann-like Domain"/>
    <property type="match status" value="1"/>
</dbReference>
<dbReference type="Pfam" id="PF00106">
    <property type="entry name" value="adh_short"/>
    <property type="match status" value="1"/>
</dbReference>
<organism evidence="7 8">
    <name type="scientific">Halomicrobium zhouii</name>
    <dbReference type="NCBI Taxonomy" id="767519"/>
    <lineage>
        <taxon>Archaea</taxon>
        <taxon>Methanobacteriati</taxon>
        <taxon>Methanobacteriota</taxon>
        <taxon>Stenosarchaea group</taxon>
        <taxon>Halobacteria</taxon>
        <taxon>Halobacteriales</taxon>
        <taxon>Haloarculaceae</taxon>
        <taxon>Halomicrobium</taxon>
    </lineage>
</organism>
<evidence type="ECO:0000256" key="4">
    <source>
        <dbReference type="SAM" id="MobiDB-lite"/>
    </source>
</evidence>
<evidence type="ECO:0000313" key="8">
    <source>
        <dbReference type="Proteomes" id="UP000199062"/>
    </source>
</evidence>
<evidence type="ECO:0000256" key="2">
    <source>
        <dbReference type="ARBA" id="ARBA00023002"/>
    </source>
</evidence>
<dbReference type="SUPFAM" id="SSF51735">
    <property type="entry name" value="NAD(P)-binding Rossmann-fold domains"/>
    <property type="match status" value="1"/>
</dbReference>
<accession>A0A1I6KF09</accession>
<keyword evidence="5" id="KW-0812">Transmembrane</keyword>
<evidence type="ECO:0000256" key="1">
    <source>
        <dbReference type="ARBA" id="ARBA00006484"/>
    </source>
</evidence>
<feature type="domain" description="Ketoreductase" evidence="6">
    <location>
        <begin position="48"/>
        <end position="233"/>
    </location>
</feature>
<keyword evidence="8" id="KW-1185">Reference proteome</keyword>
<dbReference type="STRING" id="767519.SAMN05216559_0696"/>
<dbReference type="GO" id="GO:0016020">
    <property type="term" value="C:membrane"/>
    <property type="evidence" value="ECO:0007669"/>
    <property type="project" value="TreeGrafter"/>
</dbReference>
<dbReference type="PRINTS" id="PR00081">
    <property type="entry name" value="GDHRDH"/>
</dbReference>
<evidence type="ECO:0000256" key="3">
    <source>
        <dbReference type="RuleBase" id="RU000363"/>
    </source>
</evidence>
<dbReference type="AlphaFoldDB" id="A0A1I6KF09"/>
<feature type="compositionally biased region" description="Low complexity" evidence="4">
    <location>
        <begin position="395"/>
        <end position="408"/>
    </location>
</feature>
<dbReference type="InterPro" id="IPR057326">
    <property type="entry name" value="KR_dom"/>
</dbReference>
<keyword evidence="5" id="KW-0472">Membrane</keyword>
<dbReference type="PRINTS" id="PR00080">
    <property type="entry name" value="SDRFAMILY"/>
</dbReference>
<protein>
    <submittedName>
        <fullName evidence="7">Short-chain dehydrogenase</fullName>
    </submittedName>
</protein>
<dbReference type="PROSITE" id="PS00061">
    <property type="entry name" value="ADH_SHORT"/>
    <property type="match status" value="1"/>
</dbReference>
<dbReference type="GO" id="GO:0016491">
    <property type="term" value="F:oxidoreductase activity"/>
    <property type="evidence" value="ECO:0007669"/>
    <property type="project" value="UniProtKB-KW"/>
</dbReference>
<dbReference type="EMBL" id="FOZK01000001">
    <property type="protein sequence ID" value="SFR89829.1"/>
    <property type="molecule type" value="Genomic_DNA"/>
</dbReference>